<dbReference type="RefSeq" id="WP_345163957.1">
    <property type="nucleotide sequence ID" value="NZ_BAABJK010000002.1"/>
</dbReference>
<dbReference type="InterPro" id="IPR015422">
    <property type="entry name" value="PyrdxlP-dep_Trfase_small"/>
</dbReference>
<proteinExistence type="inferred from homology"/>
<dbReference type="InterPro" id="IPR015421">
    <property type="entry name" value="PyrdxlP-dep_Trfase_major"/>
</dbReference>
<accession>A0ABP9H1B5</accession>
<keyword evidence="5" id="KW-1185">Reference proteome</keyword>
<gene>
    <name evidence="4" type="ORF">GCM10023315_03800</name>
</gene>
<dbReference type="Gene3D" id="3.90.1150.10">
    <property type="entry name" value="Aspartate Aminotransferase, domain 1"/>
    <property type="match status" value="1"/>
</dbReference>
<comment type="similarity">
    <text evidence="2 3">Belongs to the DegT/DnrJ/EryC1 family.</text>
</comment>
<organism evidence="4 5">
    <name type="scientific">Algibacter aquimarinus</name>
    <dbReference type="NCBI Taxonomy" id="1136748"/>
    <lineage>
        <taxon>Bacteria</taxon>
        <taxon>Pseudomonadati</taxon>
        <taxon>Bacteroidota</taxon>
        <taxon>Flavobacteriia</taxon>
        <taxon>Flavobacteriales</taxon>
        <taxon>Flavobacteriaceae</taxon>
        <taxon>Algibacter</taxon>
    </lineage>
</organism>
<dbReference type="InterPro" id="IPR000653">
    <property type="entry name" value="DegT/StrS_aminotransferase"/>
</dbReference>
<keyword evidence="4" id="KW-0808">Transferase</keyword>
<evidence type="ECO:0000313" key="5">
    <source>
        <dbReference type="Proteomes" id="UP001501692"/>
    </source>
</evidence>
<evidence type="ECO:0000256" key="2">
    <source>
        <dbReference type="ARBA" id="ARBA00037999"/>
    </source>
</evidence>
<evidence type="ECO:0000256" key="1">
    <source>
        <dbReference type="ARBA" id="ARBA00022898"/>
    </source>
</evidence>
<reference evidence="5" key="1">
    <citation type="journal article" date="2019" name="Int. J. Syst. Evol. Microbiol.">
        <title>The Global Catalogue of Microorganisms (GCM) 10K type strain sequencing project: providing services to taxonomists for standard genome sequencing and annotation.</title>
        <authorList>
            <consortium name="The Broad Institute Genomics Platform"/>
            <consortium name="The Broad Institute Genome Sequencing Center for Infectious Disease"/>
            <person name="Wu L."/>
            <person name="Ma J."/>
        </authorList>
    </citation>
    <scope>NUCLEOTIDE SEQUENCE [LARGE SCALE GENOMIC DNA]</scope>
    <source>
        <strain evidence="5">JCM 18287</strain>
    </source>
</reference>
<dbReference type="EMBL" id="BAABJK010000002">
    <property type="protein sequence ID" value="GAA4959411.1"/>
    <property type="molecule type" value="Genomic_DNA"/>
</dbReference>
<comment type="caution">
    <text evidence="4">The sequence shown here is derived from an EMBL/GenBank/DDBJ whole genome shotgun (WGS) entry which is preliminary data.</text>
</comment>
<protein>
    <submittedName>
        <fullName evidence="4">DegT/DnrJ/EryC1/StrS family aminotransferase</fullName>
    </submittedName>
</protein>
<dbReference type="Proteomes" id="UP001501692">
    <property type="component" value="Unassembled WGS sequence"/>
</dbReference>
<keyword evidence="4" id="KW-0032">Aminotransferase</keyword>
<dbReference type="InterPro" id="IPR015424">
    <property type="entry name" value="PyrdxlP-dep_Trfase"/>
</dbReference>
<dbReference type="Gene3D" id="3.40.640.10">
    <property type="entry name" value="Type I PLP-dependent aspartate aminotransferase-like (Major domain)"/>
    <property type="match status" value="1"/>
</dbReference>
<sequence length="367" mass="41828">MIKFLDLKLVNQEYNGLFKDAFGEFLNKGRYILGDKLLTFEKEFAQYCGTKFCIGVSNGLDALKLIFEAYKVLGILRNGDEVLVPANTYIASVLAISNSGLKPVFIDPDIDTYNINTYNIEKLITLKTRAILGVHLYGGLYDVIKLENISKKYNLLLIEDAAQAHGAVFKDGRKAGNLSDIAAFSFYPTKNLGALGDAGAITTNNENLYQNLLKLRNYGRINTYENNLKGFNNRLDELQAIFLSIKLRYLDRDNTKLRDLAKYYLDNIKSEFIQLPKVFDIKQHVFHQFVIRCKDRDRLKKYLLNNGVETMIHYPVPVHKQLAYSEFNNLELPISETLSQDILSLPLNTSLSIDQIKHIILVLNSYS</sequence>
<dbReference type="GO" id="GO:0008483">
    <property type="term" value="F:transaminase activity"/>
    <property type="evidence" value="ECO:0007669"/>
    <property type="project" value="UniProtKB-KW"/>
</dbReference>
<evidence type="ECO:0000256" key="3">
    <source>
        <dbReference type="RuleBase" id="RU004508"/>
    </source>
</evidence>
<dbReference type="PIRSF" id="PIRSF000390">
    <property type="entry name" value="PLP_StrS"/>
    <property type="match status" value="1"/>
</dbReference>
<name>A0ABP9H1B5_9FLAO</name>
<dbReference type="Pfam" id="PF01041">
    <property type="entry name" value="DegT_DnrJ_EryC1"/>
    <property type="match status" value="1"/>
</dbReference>
<dbReference type="CDD" id="cd00616">
    <property type="entry name" value="AHBA_syn"/>
    <property type="match status" value="1"/>
</dbReference>
<keyword evidence="1 3" id="KW-0663">Pyridoxal phosphate</keyword>
<evidence type="ECO:0000313" key="4">
    <source>
        <dbReference type="EMBL" id="GAA4959411.1"/>
    </source>
</evidence>
<dbReference type="PANTHER" id="PTHR30244">
    <property type="entry name" value="TRANSAMINASE"/>
    <property type="match status" value="1"/>
</dbReference>
<dbReference type="SUPFAM" id="SSF53383">
    <property type="entry name" value="PLP-dependent transferases"/>
    <property type="match status" value="1"/>
</dbReference>
<dbReference type="PANTHER" id="PTHR30244:SF36">
    <property type="entry name" value="3-OXO-GLUCOSE-6-PHOSPHATE:GLUTAMATE AMINOTRANSFERASE"/>
    <property type="match status" value="1"/>
</dbReference>